<dbReference type="PROSITE" id="PS51123">
    <property type="entry name" value="OMPA_2"/>
    <property type="match status" value="1"/>
</dbReference>
<evidence type="ECO:0000259" key="3">
    <source>
        <dbReference type="PROSITE" id="PS51123"/>
    </source>
</evidence>
<comment type="caution">
    <text evidence="4">The sequence shown here is derived from an EMBL/GenBank/DDBJ whole genome shotgun (WGS) entry which is preliminary data.</text>
</comment>
<dbReference type="CDD" id="cd07185">
    <property type="entry name" value="OmpA_C-like"/>
    <property type="match status" value="1"/>
</dbReference>
<gene>
    <name evidence="4" type="ORF">LXT12_13445</name>
</gene>
<dbReference type="Gene3D" id="3.30.1330.60">
    <property type="entry name" value="OmpA-like domain"/>
    <property type="match status" value="1"/>
</dbReference>
<feature type="chain" id="PRO_5047213842" evidence="2">
    <location>
        <begin position="19"/>
        <end position="218"/>
    </location>
</feature>
<keyword evidence="1" id="KW-0472">Membrane</keyword>
<dbReference type="SUPFAM" id="SSF103088">
    <property type="entry name" value="OmpA-like"/>
    <property type="match status" value="1"/>
</dbReference>
<dbReference type="InterPro" id="IPR036737">
    <property type="entry name" value="OmpA-like_sf"/>
</dbReference>
<dbReference type="Pfam" id="PF00691">
    <property type="entry name" value="OmpA"/>
    <property type="match status" value="1"/>
</dbReference>
<evidence type="ECO:0000256" key="1">
    <source>
        <dbReference type="PROSITE-ProRule" id="PRU00473"/>
    </source>
</evidence>
<keyword evidence="2" id="KW-0732">Signal</keyword>
<feature type="signal peptide" evidence="2">
    <location>
        <begin position="1"/>
        <end position="18"/>
    </location>
</feature>
<evidence type="ECO:0000256" key="2">
    <source>
        <dbReference type="SAM" id="SignalP"/>
    </source>
</evidence>
<dbReference type="Proteomes" id="UP001201463">
    <property type="component" value="Unassembled WGS sequence"/>
</dbReference>
<protein>
    <submittedName>
        <fullName evidence="4">OmpA family protein</fullName>
    </submittedName>
</protein>
<reference evidence="4 5" key="1">
    <citation type="submission" date="2021-12" db="EMBL/GenBank/DDBJ databases">
        <title>Genome seq of p7.</title>
        <authorList>
            <person name="Seo T."/>
        </authorList>
    </citation>
    <scope>NUCLEOTIDE SEQUENCE [LARGE SCALE GENOMIC DNA]</scope>
    <source>
        <strain evidence="4 5">P7</strain>
    </source>
</reference>
<organism evidence="4 5">
    <name type="scientific">Pelomonas caseinilytica</name>
    <dbReference type="NCBI Taxonomy" id="2906763"/>
    <lineage>
        <taxon>Bacteria</taxon>
        <taxon>Pseudomonadati</taxon>
        <taxon>Pseudomonadota</taxon>
        <taxon>Betaproteobacteria</taxon>
        <taxon>Burkholderiales</taxon>
        <taxon>Sphaerotilaceae</taxon>
        <taxon>Roseateles</taxon>
    </lineage>
</organism>
<keyword evidence="5" id="KW-1185">Reference proteome</keyword>
<accession>A0ABS8XBE5</accession>
<sequence>MKSRTRAFNGLICALALASCSAPPKPPVVDPASKRPANVPAIVELQICRNDLHDARLLAAKSDRLAQANAEILAQLSQRQQSLAAAQEAAAHQREPRNRVFTVLFAFGSADVAIPSPDAQALVEAARLAALVLLRGRTDGSGDSLVETRMARARAVAVRDYLVAAGVAPQRIRTTYQPTGDHAADNESAAGRAVNRRVEVELYPALPLPLGPSQARRP</sequence>
<dbReference type="EMBL" id="JAJTWT010000005">
    <property type="protein sequence ID" value="MCE4538256.1"/>
    <property type="molecule type" value="Genomic_DNA"/>
</dbReference>
<dbReference type="RefSeq" id="WP_233392698.1">
    <property type="nucleotide sequence ID" value="NZ_JAJTWT010000005.1"/>
</dbReference>
<feature type="domain" description="OmpA-like" evidence="3">
    <location>
        <begin position="92"/>
        <end position="206"/>
    </location>
</feature>
<proteinExistence type="predicted"/>
<evidence type="ECO:0000313" key="4">
    <source>
        <dbReference type="EMBL" id="MCE4538256.1"/>
    </source>
</evidence>
<dbReference type="PROSITE" id="PS51257">
    <property type="entry name" value="PROKAR_LIPOPROTEIN"/>
    <property type="match status" value="1"/>
</dbReference>
<evidence type="ECO:0000313" key="5">
    <source>
        <dbReference type="Proteomes" id="UP001201463"/>
    </source>
</evidence>
<dbReference type="InterPro" id="IPR006665">
    <property type="entry name" value="OmpA-like"/>
</dbReference>
<name>A0ABS8XBE5_9BURK</name>